<proteinExistence type="predicted"/>
<feature type="region of interest" description="Disordered" evidence="1">
    <location>
        <begin position="58"/>
        <end position="135"/>
    </location>
</feature>
<comment type="caution">
    <text evidence="2">The sequence shown here is derived from an EMBL/GenBank/DDBJ whole genome shotgun (WGS) entry which is preliminary data.</text>
</comment>
<accession>A0A9W7D5P8</accession>
<protein>
    <submittedName>
        <fullName evidence="2">Unnamed protein product</fullName>
    </submittedName>
</protein>
<evidence type="ECO:0000313" key="2">
    <source>
        <dbReference type="EMBL" id="GMF59701.1"/>
    </source>
</evidence>
<evidence type="ECO:0000313" key="3">
    <source>
        <dbReference type="Proteomes" id="UP001165121"/>
    </source>
</evidence>
<name>A0A9W7D5P8_9STRA</name>
<keyword evidence="3" id="KW-1185">Reference proteome</keyword>
<sequence length="135" mass="15547">MNSFVTDNQMKQKAHDRYYYAIAKRDFIQGRKLKALIDKESLDDASTEQLAQLYQKVTPKSREYDYDSVSGRLSRKKPAPIKGEQKYNTEKTKEPTEETSPKKASPQKQKKNTYIPESTDPETTASDIAQKSLKH</sequence>
<feature type="compositionally biased region" description="Basic and acidic residues" evidence="1">
    <location>
        <begin position="83"/>
        <end position="101"/>
    </location>
</feature>
<organism evidence="2 3">
    <name type="scientific">Phytophthora fragariaefolia</name>
    <dbReference type="NCBI Taxonomy" id="1490495"/>
    <lineage>
        <taxon>Eukaryota</taxon>
        <taxon>Sar</taxon>
        <taxon>Stramenopiles</taxon>
        <taxon>Oomycota</taxon>
        <taxon>Peronosporomycetes</taxon>
        <taxon>Peronosporales</taxon>
        <taxon>Peronosporaceae</taxon>
        <taxon>Phytophthora</taxon>
    </lineage>
</organism>
<evidence type="ECO:0000256" key="1">
    <source>
        <dbReference type="SAM" id="MobiDB-lite"/>
    </source>
</evidence>
<dbReference type="AlphaFoldDB" id="A0A9W7D5P8"/>
<reference evidence="2" key="1">
    <citation type="submission" date="2023-04" db="EMBL/GenBank/DDBJ databases">
        <title>Phytophthora fragariaefolia NBRC 109709.</title>
        <authorList>
            <person name="Ichikawa N."/>
            <person name="Sato H."/>
            <person name="Tonouchi N."/>
        </authorList>
    </citation>
    <scope>NUCLEOTIDE SEQUENCE</scope>
    <source>
        <strain evidence="2">NBRC 109709</strain>
    </source>
</reference>
<gene>
    <name evidence="2" type="ORF">Pfra01_002585300</name>
</gene>
<dbReference type="OrthoDB" id="123038at2759"/>
<dbReference type="Proteomes" id="UP001165121">
    <property type="component" value="Unassembled WGS sequence"/>
</dbReference>
<dbReference type="EMBL" id="BSXT01005090">
    <property type="protein sequence ID" value="GMF59701.1"/>
    <property type="molecule type" value="Genomic_DNA"/>
</dbReference>